<dbReference type="InterPro" id="IPR002110">
    <property type="entry name" value="Ankyrin_rpt"/>
</dbReference>
<dbReference type="PANTHER" id="PTHR46224:SF61">
    <property type="entry name" value="ANKYRIN-LIKE PROTEIN"/>
    <property type="match status" value="1"/>
</dbReference>
<feature type="compositionally biased region" description="Basic and acidic residues" evidence="2">
    <location>
        <begin position="242"/>
        <end position="268"/>
    </location>
</feature>
<comment type="caution">
    <text evidence="3">The sequence shown here is derived from an EMBL/GenBank/DDBJ whole genome shotgun (WGS) entry which is preliminary data.</text>
</comment>
<dbReference type="PROSITE" id="PS50297">
    <property type="entry name" value="ANK_REP_REGION"/>
    <property type="match status" value="1"/>
</dbReference>
<dbReference type="SMART" id="SM00248">
    <property type="entry name" value="ANK"/>
    <property type="match status" value="3"/>
</dbReference>
<organism evidence="3 4">
    <name type="scientific">Luteimonas salinisoli</name>
    <dbReference type="NCBI Taxonomy" id="2752307"/>
    <lineage>
        <taxon>Bacteria</taxon>
        <taxon>Pseudomonadati</taxon>
        <taxon>Pseudomonadota</taxon>
        <taxon>Gammaproteobacteria</taxon>
        <taxon>Lysobacterales</taxon>
        <taxon>Lysobacteraceae</taxon>
        <taxon>Luteimonas</taxon>
    </lineage>
</organism>
<feature type="repeat" description="ANK" evidence="1">
    <location>
        <begin position="111"/>
        <end position="143"/>
    </location>
</feature>
<dbReference type="InterPro" id="IPR036770">
    <property type="entry name" value="Ankyrin_rpt-contain_sf"/>
</dbReference>
<dbReference type="PANTHER" id="PTHR46224">
    <property type="entry name" value="ANKYRIN REPEAT FAMILY PROTEIN"/>
    <property type="match status" value="1"/>
</dbReference>
<dbReference type="AlphaFoldDB" id="A0A853JB23"/>
<dbReference type="RefSeq" id="WP_180677743.1">
    <property type="nucleotide sequence ID" value="NZ_JACCKA010000044.1"/>
</dbReference>
<reference evidence="3 4" key="1">
    <citation type="submission" date="2020-07" db="EMBL/GenBank/DDBJ databases">
        <title>Luteimonas sp. SJ-92.</title>
        <authorList>
            <person name="Huang X.-X."/>
            <person name="Xu L."/>
            <person name="Sun J.-Q."/>
        </authorList>
    </citation>
    <scope>NUCLEOTIDE SEQUENCE [LARGE SCALE GENOMIC DNA]</scope>
    <source>
        <strain evidence="3 4">SJ-92</strain>
    </source>
</reference>
<evidence type="ECO:0000256" key="1">
    <source>
        <dbReference type="PROSITE-ProRule" id="PRU00023"/>
    </source>
</evidence>
<evidence type="ECO:0000256" key="2">
    <source>
        <dbReference type="SAM" id="MobiDB-lite"/>
    </source>
</evidence>
<keyword evidence="1" id="KW-0040">ANK repeat</keyword>
<dbReference type="SUPFAM" id="SSF48403">
    <property type="entry name" value="Ankyrin repeat"/>
    <property type="match status" value="1"/>
</dbReference>
<dbReference type="InterPro" id="IPR051616">
    <property type="entry name" value="Cul2-RING_E3_ligase_SR"/>
</dbReference>
<dbReference type="Proteomes" id="UP000578091">
    <property type="component" value="Unassembled WGS sequence"/>
</dbReference>
<evidence type="ECO:0000313" key="3">
    <source>
        <dbReference type="EMBL" id="NZA25944.1"/>
    </source>
</evidence>
<protein>
    <submittedName>
        <fullName evidence="3">Ankyrin repeat domain-containing protein</fullName>
    </submittedName>
</protein>
<gene>
    <name evidence="3" type="ORF">H0E84_06065</name>
</gene>
<dbReference type="Pfam" id="PF12796">
    <property type="entry name" value="Ank_2"/>
    <property type="match status" value="1"/>
</dbReference>
<evidence type="ECO:0000313" key="4">
    <source>
        <dbReference type="Proteomes" id="UP000578091"/>
    </source>
</evidence>
<dbReference type="EMBL" id="JACCKA010000044">
    <property type="protein sequence ID" value="NZA25944.1"/>
    <property type="molecule type" value="Genomic_DNA"/>
</dbReference>
<feature type="region of interest" description="Disordered" evidence="2">
    <location>
        <begin position="234"/>
        <end position="268"/>
    </location>
</feature>
<accession>A0A853JB23</accession>
<sequence>MRELPDIGAHFNGDALALARASAGDGGEVAALIAAGADPNAVSPGGLPLAAWPVLTDSPAGAAALLEAGADPNRAVPGAGSVMVWAARAGSPEVLAAFLDHGGDPDTRDPDGIPLLKLAALAGRWANVQLLVERGADVDAHPPGVPGDTVLGYYSAGQFDKAHWLLEHGADPGQRIEDAPVAARIGAQPVVENVYWWPVQAGRFPELARWQQRCQALLAARGLSAPAEPEHLRRLRASAEPGTREPARTLDREIEAAESELGRRLGEP</sequence>
<name>A0A853JB23_9GAMM</name>
<proteinExistence type="predicted"/>
<dbReference type="PROSITE" id="PS50088">
    <property type="entry name" value="ANK_REPEAT"/>
    <property type="match status" value="1"/>
</dbReference>
<dbReference type="Gene3D" id="1.25.40.20">
    <property type="entry name" value="Ankyrin repeat-containing domain"/>
    <property type="match status" value="1"/>
</dbReference>
<keyword evidence="4" id="KW-1185">Reference proteome</keyword>